<dbReference type="Proteomes" id="UP001432060">
    <property type="component" value="Chromosome"/>
</dbReference>
<dbReference type="EMBL" id="CP109019">
    <property type="protein sequence ID" value="WUT86444.1"/>
    <property type="molecule type" value="Genomic_DNA"/>
</dbReference>
<name>A0ABZ1XSK6_9ACTN</name>
<sequence>MNQATRTVTNWLASAHPVPAWARREFDAGIALVPTGEKFDAIRVPAPVVHAAASLVALGQSSPRQMPMTRERTP</sequence>
<evidence type="ECO:0000313" key="2">
    <source>
        <dbReference type="Proteomes" id="UP001432060"/>
    </source>
</evidence>
<dbReference type="RefSeq" id="WP_329402764.1">
    <property type="nucleotide sequence ID" value="NZ_CP109019.1"/>
</dbReference>
<proteinExistence type="predicted"/>
<reference evidence="1" key="1">
    <citation type="submission" date="2022-10" db="EMBL/GenBank/DDBJ databases">
        <title>The complete genomes of actinobacterial strains from the NBC collection.</title>
        <authorList>
            <person name="Joergensen T.S."/>
            <person name="Alvarez Arevalo M."/>
            <person name="Sterndorff E.B."/>
            <person name="Faurdal D."/>
            <person name="Vuksanovic O."/>
            <person name="Mourched A.-S."/>
            <person name="Charusanti P."/>
            <person name="Shaw S."/>
            <person name="Blin K."/>
            <person name="Weber T."/>
        </authorList>
    </citation>
    <scope>NUCLEOTIDE SEQUENCE</scope>
    <source>
        <strain evidence="1">NBC_00668</strain>
    </source>
</reference>
<keyword evidence="2" id="KW-1185">Reference proteome</keyword>
<accession>A0ABZ1XSK6</accession>
<organism evidence="1 2">
    <name type="scientific">Streptomyces melanogenes</name>
    <dbReference type="NCBI Taxonomy" id="67326"/>
    <lineage>
        <taxon>Bacteria</taxon>
        <taxon>Bacillati</taxon>
        <taxon>Actinomycetota</taxon>
        <taxon>Actinomycetes</taxon>
        <taxon>Kitasatosporales</taxon>
        <taxon>Streptomycetaceae</taxon>
        <taxon>Streptomyces</taxon>
    </lineage>
</organism>
<evidence type="ECO:0000313" key="1">
    <source>
        <dbReference type="EMBL" id="WUT86444.1"/>
    </source>
</evidence>
<gene>
    <name evidence="1" type="ORF">OG515_31705</name>
</gene>
<protein>
    <submittedName>
        <fullName evidence="1">Uncharacterized protein</fullName>
    </submittedName>
</protein>